<keyword evidence="4" id="KW-1185">Reference proteome</keyword>
<evidence type="ECO:0000313" key="4">
    <source>
        <dbReference type="Proteomes" id="UP001183202"/>
    </source>
</evidence>
<dbReference type="Gene3D" id="3.10.350.10">
    <property type="entry name" value="LysM domain"/>
    <property type="match status" value="1"/>
</dbReference>
<feature type="domain" description="LysM" evidence="2">
    <location>
        <begin position="195"/>
        <end position="242"/>
    </location>
</feature>
<dbReference type="Proteomes" id="UP001183202">
    <property type="component" value="Unassembled WGS sequence"/>
</dbReference>
<gene>
    <name evidence="3" type="ORF">RM445_02660</name>
</gene>
<accession>A0ABU2N3C7</accession>
<dbReference type="PROSITE" id="PS51782">
    <property type="entry name" value="LYSM"/>
    <property type="match status" value="1"/>
</dbReference>
<dbReference type="InterPro" id="IPR045361">
    <property type="entry name" value="CIS_tube_prot_N"/>
</dbReference>
<feature type="region of interest" description="Disordered" evidence="1">
    <location>
        <begin position="1"/>
        <end position="20"/>
    </location>
</feature>
<evidence type="ECO:0000256" key="1">
    <source>
        <dbReference type="SAM" id="MobiDB-lite"/>
    </source>
</evidence>
<proteinExistence type="predicted"/>
<dbReference type="CDD" id="cd00118">
    <property type="entry name" value="LysM"/>
    <property type="match status" value="1"/>
</dbReference>
<reference evidence="4" key="1">
    <citation type="submission" date="2023-07" db="EMBL/GenBank/DDBJ databases">
        <title>30 novel species of actinomycetes from the DSMZ collection.</title>
        <authorList>
            <person name="Nouioui I."/>
        </authorList>
    </citation>
    <scope>NUCLEOTIDE SEQUENCE [LARGE SCALE GENOMIC DNA]</scope>
    <source>
        <strain evidence="4">DSM 45834</strain>
    </source>
</reference>
<dbReference type="Pfam" id="PF19266">
    <property type="entry name" value="CIS_tube"/>
    <property type="match status" value="1"/>
</dbReference>
<feature type="compositionally biased region" description="Low complexity" evidence="1">
    <location>
        <begin position="1"/>
        <end position="12"/>
    </location>
</feature>
<comment type="caution">
    <text evidence="3">The sequence shown here is derived from an EMBL/GenBank/DDBJ whole genome shotgun (WGS) entry which is preliminary data.</text>
</comment>
<sequence length="257" mass="26966">MAPKAIALHGPAAAGGGGSAPPNLTRAALELYEATPVGGGSKPGAPVDRIPFQFNPKELSISKSAKWERKNARGSKSAGPPEFTGADPCKLTMELFFDATDTMDASVVARVEQLFACCVPTDDSLGKKKASPPLVVLQWGKVKSFAAFVTSVQAKYTLFTSEGTPIRATCNLSLEEMPGDPLKQNPTSGGLALTSVRTVVAGDSLASIAYREYGDPTMWRPLALFNGIDDPLRLRAGATVLLPTIDDLLADHLPAGV</sequence>
<evidence type="ECO:0000259" key="2">
    <source>
        <dbReference type="PROSITE" id="PS51782"/>
    </source>
</evidence>
<feature type="region of interest" description="Disordered" evidence="1">
    <location>
        <begin position="65"/>
        <end position="85"/>
    </location>
</feature>
<dbReference type="InterPro" id="IPR036779">
    <property type="entry name" value="LysM_dom_sf"/>
</dbReference>
<name>A0ABU2N3C7_9PSEU</name>
<dbReference type="RefSeq" id="WP_311554318.1">
    <property type="nucleotide sequence ID" value="NZ_JAVREJ010000001.1"/>
</dbReference>
<organism evidence="3 4">
    <name type="scientific">Pseudonocardia charpentierae</name>
    <dbReference type="NCBI Taxonomy" id="3075545"/>
    <lineage>
        <taxon>Bacteria</taxon>
        <taxon>Bacillati</taxon>
        <taxon>Actinomycetota</taxon>
        <taxon>Actinomycetes</taxon>
        <taxon>Pseudonocardiales</taxon>
        <taxon>Pseudonocardiaceae</taxon>
        <taxon>Pseudonocardia</taxon>
    </lineage>
</organism>
<evidence type="ECO:0000313" key="3">
    <source>
        <dbReference type="EMBL" id="MDT0348423.1"/>
    </source>
</evidence>
<dbReference type="InterPro" id="IPR018392">
    <property type="entry name" value="LysM"/>
</dbReference>
<dbReference type="EMBL" id="JAVREJ010000001">
    <property type="protein sequence ID" value="MDT0348423.1"/>
    <property type="molecule type" value="Genomic_DNA"/>
</dbReference>
<protein>
    <submittedName>
        <fullName evidence="3">Peptidase M23</fullName>
    </submittedName>
</protein>